<accession>A0A6L9L4A9</accession>
<feature type="transmembrane region" description="Helical" evidence="1">
    <location>
        <begin position="41"/>
        <end position="63"/>
    </location>
</feature>
<evidence type="ECO:0000313" key="3">
    <source>
        <dbReference type="Proteomes" id="UP000474175"/>
    </source>
</evidence>
<feature type="transmembrane region" description="Helical" evidence="1">
    <location>
        <begin position="169"/>
        <end position="189"/>
    </location>
</feature>
<evidence type="ECO:0000256" key="1">
    <source>
        <dbReference type="SAM" id="Phobius"/>
    </source>
</evidence>
<gene>
    <name evidence="2" type="ORF">GK108_02155</name>
</gene>
<keyword evidence="1" id="KW-0812">Transmembrane</keyword>
<feature type="transmembrane region" description="Helical" evidence="1">
    <location>
        <begin position="128"/>
        <end position="148"/>
    </location>
</feature>
<dbReference type="AlphaFoldDB" id="A0A6L9L4A9"/>
<protein>
    <submittedName>
        <fullName evidence="2">DUF2306 domain-containing protein</fullName>
    </submittedName>
</protein>
<keyword evidence="1" id="KW-1133">Transmembrane helix</keyword>
<dbReference type="RefSeq" id="WP_163942063.1">
    <property type="nucleotide sequence ID" value="NZ_JAAFZH010000001.1"/>
</dbReference>
<feature type="transmembrane region" description="Helical" evidence="1">
    <location>
        <begin position="101"/>
        <end position="122"/>
    </location>
</feature>
<comment type="caution">
    <text evidence="2">The sequence shown here is derived from an EMBL/GenBank/DDBJ whole genome shotgun (WGS) entry which is preliminary data.</text>
</comment>
<keyword evidence="3" id="KW-1185">Reference proteome</keyword>
<proteinExistence type="predicted"/>
<feature type="transmembrane region" description="Helical" evidence="1">
    <location>
        <begin position="195"/>
        <end position="213"/>
    </location>
</feature>
<reference evidence="2 3" key="1">
    <citation type="submission" date="2020-02" db="EMBL/GenBank/DDBJ databases">
        <title>Draft genome sequence of two Spirosoma agri KCTC 52727 and Spirosoma terrae KCTC 52035.</title>
        <authorList>
            <person name="Rojas J."/>
            <person name="Ambika Manirajan B."/>
            <person name="Suarez C."/>
            <person name="Ratering S."/>
            <person name="Schnell S."/>
        </authorList>
    </citation>
    <scope>NUCLEOTIDE SEQUENCE [LARGE SCALE GENOMIC DNA]</scope>
    <source>
        <strain evidence="2 3">KCTC 52035</strain>
    </source>
</reference>
<keyword evidence="1" id="KW-0472">Membrane</keyword>
<feature type="transmembrane region" description="Helical" evidence="1">
    <location>
        <begin position="6"/>
        <end position="29"/>
    </location>
</feature>
<feature type="transmembrane region" description="Helical" evidence="1">
    <location>
        <begin position="69"/>
        <end position="89"/>
    </location>
</feature>
<organism evidence="2 3">
    <name type="scientific">Spirosoma terrae</name>
    <dbReference type="NCBI Taxonomy" id="1968276"/>
    <lineage>
        <taxon>Bacteria</taxon>
        <taxon>Pseudomonadati</taxon>
        <taxon>Bacteroidota</taxon>
        <taxon>Cytophagia</taxon>
        <taxon>Cytophagales</taxon>
        <taxon>Cytophagaceae</taxon>
        <taxon>Spirosoma</taxon>
    </lineage>
</organism>
<dbReference type="Proteomes" id="UP000474175">
    <property type="component" value="Unassembled WGS sequence"/>
</dbReference>
<dbReference type="EMBL" id="JAAFZH010000001">
    <property type="protein sequence ID" value="NDU93663.1"/>
    <property type="molecule type" value="Genomic_DNA"/>
</dbReference>
<sequence length="238" mass="26405">MKTLIFTLLITHILTGFTALLVGLVPMFAKKGSRLHNLTGLVYVYCMITVAITALLLCVLQPFKMMRLFLTGIAVFSFYLSMSGWRATKQKDGRVTILDKALIYVTALVSVAMVGFGIYLLVLNGPSFFPILFSFFGVLTFTFAGRDIKAINQPMEKMHWFFQHFTRMGGSYIATFTAALVTNISRVLPANSPEWTAIASWIAPGIIGGMLIGRTVTYYKKKFAEKEAKQATPQSLVA</sequence>
<evidence type="ECO:0000313" key="2">
    <source>
        <dbReference type="EMBL" id="NDU93663.1"/>
    </source>
</evidence>
<name>A0A6L9L4A9_9BACT</name>